<dbReference type="EMBL" id="LGIA01000152">
    <property type="protein sequence ID" value="KOH44795.1"/>
    <property type="molecule type" value="Genomic_DNA"/>
</dbReference>
<evidence type="ECO:0000313" key="7">
    <source>
        <dbReference type="EMBL" id="KOH44795.1"/>
    </source>
</evidence>
<dbReference type="PATRIC" id="fig|1409788.3.peg.2418"/>
<dbReference type="PANTHER" id="PTHR34858">
    <property type="entry name" value="CYSO-CYSTEINE PEPTIDASE"/>
    <property type="match status" value="1"/>
</dbReference>
<evidence type="ECO:0000256" key="2">
    <source>
        <dbReference type="ARBA" id="ARBA00022723"/>
    </source>
</evidence>
<dbReference type="GO" id="GO:0008270">
    <property type="term" value="F:zinc ion binding"/>
    <property type="evidence" value="ECO:0007669"/>
    <property type="project" value="TreeGrafter"/>
</dbReference>
<dbReference type="CDD" id="cd08070">
    <property type="entry name" value="MPN_like"/>
    <property type="match status" value="1"/>
</dbReference>
<dbReference type="SUPFAM" id="SSF102712">
    <property type="entry name" value="JAB1/MPN domain"/>
    <property type="match status" value="1"/>
</dbReference>
<keyword evidence="1" id="KW-0645">Protease</keyword>
<keyword evidence="2" id="KW-0479">Metal-binding</keyword>
<evidence type="ECO:0000256" key="3">
    <source>
        <dbReference type="ARBA" id="ARBA00022801"/>
    </source>
</evidence>
<evidence type="ECO:0000256" key="1">
    <source>
        <dbReference type="ARBA" id="ARBA00022670"/>
    </source>
</evidence>
<dbReference type="GO" id="GO:0008235">
    <property type="term" value="F:metalloexopeptidase activity"/>
    <property type="evidence" value="ECO:0007669"/>
    <property type="project" value="TreeGrafter"/>
</dbReference>
<keyword evidence="4" id="KW-0862">Zinc</keyword>
<dbReference type="InterPro" id="IPR037518">
    <property type="entry name" value="MPN"/>
</dbReference>
<sequence length="131" mass="15067">MIKIKRNVLEQIQQIAREELPNEACGYLAGKDNKITHCYRLTNIDHSPEHFSFDPKEQFETMINARNKGLEIIANFHSHPETPARPSKEDIRLAFDPQILYGIISLAEPAEILKFFKIENGKVTSVDYTLI</sequence>
<gene>
    <name evidence="7" type="ORF">NC99_23420</name>
</gene>
<protein>
    <submittedName>
        <fullName evidence="7">Mov34/mpn/pad-1 family protein</fullName>
    </submittedName>
</protein>
<dbReference type="Pfam" id="PF14464">
    <property type="entry name" value="Prok-JAB"/>
    <property type="match status" value="1"/>
</dbReference>
<dbReference type="Proteomes" id="UP000036958">
    <property type="component" value="Unassembled WGS sequence"/>
</dbReference>
<organism evidence="7 8">
    <name type="scientific">Sunxiuqinia dokdonensis</name>
    <dbReference type="NCBI Taxonomy" id="1409788"/>
    <lineage>
        <taxon>Bacteria</taxon>
        <taxon>Pseudomonadati</taxon>
        <taxon>Bacteroidota</taxon>
        <taxon>Bacteroidia</taxon>
        <taxon>Marinilabiliales</taxon>
        <taxon>Prolixibacteraceae</taxon>
        <taxon>Sunxiuqinia</taxon>
    </lineage>
</organism>
<evidence type="ECO:0000256" key="5">
    <source>
        <dbReference type="ARBA" id="ARBA00023049"/>
    </source>
</evidence>
<dbReference type="InterPro" id="IPR000555">
    <property type="entry name" value="JAMM/MPN+_dom"/>
</dbReference>
<dbReference type="Gene3D" id="3.40.140.10">
    <property type="entry name" value="Cytidine Deaminase, domain 2"/>
    <property type="match status" value="1"/>
</dbReference>
<dbReference type="RefSeq" id="WP_053183505.1">
    <property type="nucleotide sequence ID" value="NZ_LGIA01000152.1"/>
</dbReference>
<dbReference type="GO" id="GO:0006508">
    <property type="term" value="P:proteolysis"/>
    <property type="evidence" value="ECO:0007669"/>
    <property type="project" value="UniProtKB-KW"/>
</dbReference>
<evidence type="ECO:0000256" key="4">
    <source>
        <dbReference type="ARBA" id="ARBA00022833"/>
    </source>
</evidence>
<keyword evidence="5" id="KW-0482">Metalloprotease</keyword>
<keyword evidence="3" id="KW-0378">Hydrolase</keyword>
<dbReference type="PANTHER" id="PTHR34858:SF1">
    <property type="entry name" value="CYSO-CYSTEINE PEPTIDASE"/>
    <property type="match status" value="1"/>
</dbReference>
<accession>A0A0L8V8I4</accession>
<dbReference type="AlphaFoldDB" id="A0A0L8V8I4"/>
<dbReference type="SMART" id="SM00232">
    <property type="entry name" value="JAB_MPN"/>
    <property type="match status" value="1"/>
</dbReference>
<feature type="domain" description="MPN" evidence="6">
    <location>
        <begin position="2"/>
        <end position="131"/>
    </location>
</feature>
<dbReference type="InterPro" id="IPR028090">
    <property type="entry name" value="JAB_dom_prok"/>
</dbReference>
<dbReference type="OrthoDB" id="9802958at2"/>
<evidence type="ECO:0000259" key="6">
    <source>
        <dbReference type="PROSITE" id="PS50249"/>
    </source>
</evidence>
<keyword evidence="8" id="KW-1185">Reference proteome</keyword>
<evidence type="ECO:0000313" key="8">
    <source>
        <dbReference type="Proteomes" id="UP000036958"/>
    </source>
</evidence>
<name>A0A0L8V8I4_9BACT</name>
<proteinExistence type="predicted"/>
<dbReference type="FunFam" id="3.40.140.10:FF:000085">
    <property type="entry name" value="Mov34/MPN/PAD-1 family protein"/>
    <property type="match status" value="1"/>
</dbReference>
<dbReference type="PROSITE" id="PS50249">
    <property type="entry name" value="MPN"/>
    <property type="match status" value="1"/>
</dbReference>
<reference evidence="8" key="1">
    <citation type="submission" date="2015-07" db="EMBL/GenBank/DDBJ databases">
        <title>Genome sequencing of Sunxiuqinia dokdonensis strain SK.</title>
        <authorList>
            <person name="Ahn S."/>
            <person name="Kim B.-C."/>
        </authorList>
    </citation>
    <scope>NUCLEOTIDE SEQUENCE [LARGE SCALE GENOMIC DNA]</scope>
    <source>
        <strain evidence="8">SK</strain>
    </source>
</reference>
<dbReference type="STRING" id="1409788.NC99_23420"/>
<comment type="caution">
    <text evidence="7">The sequence shown here is derived from an EMBL/GenBank/DDBJ whole genome shotgun (WGS) entry which is preliminary data.</text>
</comment>
<dbReference type="InterPro" id="IPR051929">
    <property type="entry name" value="VirAsm_ModProt"/>
</dbReference>